<dbReference type="SUPFAM" id="SSF51182">
    <property type="entry name" value="RmlC-like cupins"/>
    <property type="match status" value="1"/>
</dbReference>
<dbReference type="PROSITE" id="PS50943">
    <property type="entry name" value="HTH_CROC1"/>
    <property type="match status" value="1"/>
</dbReference>
<dbReference type="CDD" id="cd00093">
    <property type="entry name" value="HTH_XRE"/>
    <property type="match status" value="1"/>
</dbReference>
<dbReference type="InterPro" id="IPR010982">
    <property type="entry name" value="Lambda_DNA-bd_dom_sf"/>
</dbReference>
<dbReference type="EMBL" id="CP059319">
    <property type="protein sequence ID" value="QTH24679.1"/>
    <property type="molecule type" value="Genomic_DNA"/>
</dbReference>
<proteinExistence type="predicted"/>
<evidence type="ECO:0000313" key="4">
    <source>
        <dbReference type="Proteomes" id="UP000664914"/>
    </source>
</evidence>
<dbReference type="InterPro" id="IPR001387">
    <property type="entry name" value="Cro/C1-type_HTH"/>
</dbReference>
<dbReference type="SUPFAM" id="SSF47413">
    <property type="entry name" value="lambda repressor-like DNA-binding domains"/>
    <property type="match status" value="1"/>
</dbReference>
<dbReference type="OMA" id="PHWFGNP"/>
<dbReference type="CDD" id="cd02209">
    <property type="entry name" value="cupin_XRE_C"/>
    <property type="match status" value="1"/>
</dbReference>
<reference evidence="3" key="1">
    <citation type="submission" date="2020-07" db="EMBL/GenBank/DDBJ databases">
        <authorList>
            <person name="Camacho E."/>
        </authorList>
    </citation>
    <scope>NUCLEOTIDE SEQUENCE</scope>
    <source>
        <strain evidence="3">MPO218</strain>
    </source>
</reference>
<organism evidence="3 4">
    <name type="scientific">Rhizorhabdus wittichii</name>
    <dbReference type="NCBI Taxonomy" id="160791"/>
    <lineage>
        <taxon>Bacteria</taxon>
        <taxon>Pseudomonadati</taxon>
        <taxon>Pseudomonadota</taxon>
        <taxon>Alphaproteobacteria</taxon>
        <taxon>Sphingomonadales</taxon>
        <taxon>Sphingomonadaceae</taxon>
        <taxon>Rhizorhabdus</taxon>
    </lineage>
</organism>
<dbReference type="Proteomes" id="UP000664914">
    <property type="component" value="Chromosome"/>
</dbReference>
<dbReference type="Gene3D" id="2.60.120.10">
    <property type="entry name" value="Jelly Rolls"/>
    <property type="match status" value="1"/>
</dbReference>
<gene>
    <name evidence="3" type="ORF">HRJ34_24725</name>
</gene>
<accession>A0A975D8G3</accession>
<dbReference type="GO" id="GO:0003677">
    <property type="term" value="F:DNA binding"/>
    <property type="evidence" value="ECO:0007669"/>
    <property type="project" value="UniProtKB-KW"/>
</dbReference>
<dbReference type="GO" id="GO:0003700">
    <property type="term" value="F:DNA-binding transcription factor activity"/>
    <property type="evidence" value="ECO:0007669"/>
    <property type="project" value="TreeGrafter"/>
</dbReference>
<reference evidence="3" key="2">
    <citation type="submission" date="2021-04" db="EMBL/GenBank/DDBJ databases">
        <title>Isolation and genomic analysis of the ibuprofen-degrading bacterium Sphingomonas strain MPO218.</title>
        <authorList>
            <person name="Aulestia M."/>
            <person name="Flores A."/>
            <person name="Mangas E.L."/>
            <person name="Perez-Pulido A.J."/>
            <person name="Santero E."/>
            <person name="Camacho E.M."/>
        </authorList>
    </citation>
    <scope>NUCLEOTIDE SEQUENCE</scope>
    <source>
        <strain evidence="3">MPO218</strain>
    </source>
</reference>
<protein>
    <submittedName>
        <fullName evidence="3">Helix-turn-helix transcriptional regulator</fullName>
    </submittedName>
</protein>
<dbReference type="InterPro" id="IPR011051">
    <property type="entry name" value="RmlC_Cupin_sf"/>
</dbReference>
<evidence type="ECO:0000313" key="3">
    <source>
        <dbReference type="EMBL" id="QTH24679.1"/>
    </source>
</evidence>
<dbReference type="PANTHER" id="PTHR46797">
    <property type="entry name" value="HTH-TYPE TRANSCRIPTIONAL REGULATOR"/>
    <property type="match status" value="1"/>
</dbReference>
<dbReference type="GO" id="GO:0005829">
    <property type="term" value="C:cytosol"/>
    <property type="evidence" value="ECO:0007669"/>
    <property type="project" value="TreeGrafter"/>
</dbReference>
<evidence type="ECO:0000259" key="2">
    <source>
        <dbReference type="PROSITE" id="PS50943"/>
    </source>
</evidence>
<feature type="domain" description="HTH cro/C1-type" evidence="2">
    <location>
        <begin position="21"/>
        <end position="75"/>
    </location>
</feature>
<evidence type="ECO:0000256" key="1">
    <source>
        <dbReference type="ARBA" id="ARBA00023125"/>
    </source>
</evidence>
<dbReference type="RefSeq" id="WP_011952562.1">
    <property type="nucleotide sequence ID" value="NZ_CP059319.1"/>
</dbReference>
<dbReference type="Pfam" id="PF07883">
    <property type="entry name" value="Cupin_2"/>
    <property type="match status" value="1"/>
</dbReference>
<name>A0A975D8G3_9SPHN</name>
<dbReference type="InterPro" id="IPR013096">
    <property type="entry name" value="Cupin_2"/>
</dbReference>
<sequence length="201" mass="22405">MAKANPAVPATDPMMSFGELIRDRRKRLKLTLNEVALRSDLSVSFISLAERGKATPSIVSLLRLAQALDVDISYFLAPPQTNNILHRAADPEYYPIDSPVTYIRLSAGHVNQKMDSFIYIIPPGPIFPRVHRDGESFYYMLEGELHFEVGDDSFDLGPGDSLHFDTRHSYAMRNCGEKPVKVLWVGTPVLFPSATPASDPE</sequence>
<dbReference type="Pfam" id="PF01381">
    <property type="entry name" value="HTH_3"/>
    <property type="match status" value="1"/>
</dbReference>
<dbReference type="InterPro" id="IPR050807">
    <property type="entry name" value="TransReg_Diox_bact_type"/>
</dbReference>
<dbReference type="InterPro" id="IPR014710">
    <property type="entry name" value="RmlC-like_jellyroll"/>
</dbReference>
<dbReference type="AlphaFoldDB" id="A0A975D8G3"/>
<keyword evidence="1" id="KW-0238">DNA-binding</keyword>
<dbReference type="Gene3D" id="1.10.260.40">
    <property type="entry name" value="lambda repressor-like DNA-binding domains"/>
    <property type="match status" value="1"/>
</dbReference>
<dbReference type="PANTHER" id="PTHR46797:SF1">
    <property type="entry name" value="METHYLPHOSPHONATE SYNTHASE"/>
    <property type="match status" value="1"/>
</dbReference>
<dbReference type="SMART" id="SM00530">
    <property type="entry name" value="HTH_XRE"/>
    <property type="match status" value="1"/>
</dbReference>